<dbReference type="STRING" id="1188319.OYT1_02032"/>
<evidence type="ECO:0000256" key="3">
    <source>
        <dbReference type="ARBA" id="ARBA00022692"/>
    </source>
</evidence>
<dbReference type="InterPro" id="IPR050291">
    <property type="entry name" value="CDF_Transporter"/>
</dbReference>
<evidence type="ECO:0000256" key="5">
    <source>
        <dbReference type="ARBA" id="ARBA00023136"/>
    </source>
</evidence>
<name>A0A2Z6GC88_9PROT</name>
<evidence type="ECO:0000256" key="4">
    <source>
        <dbReference type="ARBA" id="ARBA00022989"/>
    </source>
</evidence>
<feature type="transmembrane region" description="Helical" evidence="6">
    <location>
        <begin position="176"/>
        <end position="194"/>
    </location>
</feature>
<comment type="subcellular location">
    <subcellularLocation>
        <location evidence="1">Membrane</location>
        <topology evidence="1">Multi-pass membrane protein</topology>
    </subcellularLocation>
</comment>
<dbReference type="KEGG" id="fam:OYT1_ch1372"/>
<feature type="transmembrane region" description="Helical" evidence="6">
    <location>
        <begin position="82"/>
        <end position="101"/>
    </location>
</feature>
<dbReference type="AlphaFoldDB" id="A0A2Z6GC88"/>
<sequence length="235" mass="25185">MANCCNDKSCELDALRRRQSSTLKIVMAINAVMFVVELTAGLLGNSVSLVADSLDMLGDALVYGFSLYVVARGAAMKARAALFKGGIMAAFGLFVLSQAIYRIEVPQLPVYEAIGAIGLLALAANGACFLLLWRHREDDINMSSVWLCSRNDIIANISVLFAALGVWLTHSGWPDIIIGLALAALFLRSALHVLRESITELRVVNAITATVGGDHGSVCLDQGARNQTFNGSRKT</sequence>
<dbReference type="Proteomes" id="UP000033070">
    <property type="component" value="Chromosome"/>
</dbReference>
<dbReference type="EMBL" id="AP018738">
    <property type="protein sequence ID" value="BBE50929.1"/>
    <property type="molecule type" value="Genomic_DNA"/>
</dbReference>
<keyword evidence="2" id="KW-0813">Transport</keyword>
<dbReference type="InterPro" id="IPR027469">
    <property type="entry name" value="Cation_efflux_TMD_sf"/>
</dbReference>
<evidence type="ECO:0000259" key="7">
    <source>
        <dbReference type="Pfam" id="PF01545"/>
    </source>
</evidence>
<feature type="transmembrane region" description="Helical" evidence="6">
    <location>
        <begin position="153"/>
        <end position="170"/>
    </location>
</feature>
<evidence type="ECO:0000313" key="8">
    <source>
        <dbReference type="EMBL" id="BBE50929.1"/>
    </source>
</evidence>
<keyword evidence="3 6" id="KW-0812">Transmembrane</keyword>
<reference evidence="8 9" key="1">
    <citation type="submission" date="2018-06" db="EMBL/GenBank/DDBJ databases">
        <title>OYT1 Genome Sequencing.</title>
        <authorList>
            <person name="Kato S."/>
            <person name="Itoh T."/>
            <person name="Ohkuma M."/>
        </authorList>
    </citation>
    <scope>NUCLEOTIDE SEQUENCE [LARGE SCALE GENOMIC DNA]</scope>
    <source>
        <strain evidence="8 9">OYT1</strain>
    </source>
</reference>
<feature type="transmembrane region" description="Helical" evidence="6">
    <location>
        <begin position="113"/>
        <end position="133"/>
    </location>
</feature>
<evidence type="ECO:0000256" key="1">
    <source>
        <dbReference type="ARBA" id="ARBA00004141"/>
    </source>
</evidence>
<dbReference type="RefSeq" id="WP_081908817.1">
    <property type="nucleotide sequence ID" value="NZ_AP018738.1"/>
</dbReference>
<organism evidence="8 9">
    <name type="scientific">Ferriphaselus amnicola</name>
    <dbReference type="NCBI Taxonomy" id="1188319"/>
    <lineage>
        <taxon>Bacteria</taxon>
        <taxon>Pseudomonadati</taxon>
        <taxon>Pseudomonadota</taxon>
        <taxon>Betaproteobacteria</taxon>
        <taxon>Nitrosomonadales</taxon>
        <taxon>Gallionellaceae</taxon>
        <taxon>Ferriphaselus</taxon>
    </lineage>
</organism>
<feature type="transmembrane region" description="Helical" evidence="6">
    <location>
        <begin position="25"/>
        <end position="44"/>
    </location>
</feature>
<evidence type="ECO:0000313" key="9">
    <source>
        <dbReference type="Proteomes" id="UP000033070"/>
    </source>
</evidence>
<evidence type="ECO:0000256" key="2">
    <source>
        <dbReference type="ARBA" id="ARBA00022448"/>
    </source>
</evidence>
<dbReference type="Pfam" id="PF01545">
    <property type="entry name" value="Cation_efflux"/>
    <property type="match status" value="1"/>
</dbReference>
<dbReference type="GO" id="GO:0008324">
    <property type="term" value="F:monoatomic cation transmembrane transporter activity"/>
    <property type="evidence" value="ECO:0007669"/>
    <property type="project" value="InterPro"/>
</dbReference>
<dbReference type="GO" id="GO:0016020">
    <property type="term" value="C:membrane"/>
    <property type="evidence" value="ECO:0007669"/>
    <property type="project" value="UniProtKB-SubCell"/>
</dbReference>
<feature type="transmembrane region" description="Helical" evidence="6">
    <location>
        <begin position="56"/>
        <end position="75"/>
    </location>
</feature>
<dbReference type="Gene3D" id="1.20.1510.10">
    <property type="entry name" value="Cation efflux protein transmembrane domain"/>
    <property type="match status" value="1"/>
</dbReference>
<accession>A0A2Z6GC88</accession>
<keyword evidence="4 6" id="KW-1133">Transmembrane helix</keyword>
<feature type="domain" description="Cation efflux protein transmembrane" evidence="7">
    <location>
        <begin position="24"/>
        <end position="201"/>
    </location>
</feature>
<proteinExistence type="predicted"/>
<gene>
    <name evidence="8" type="ORF">OYT1_ch1372</name>
</gene>
<dbReference type="SUPFAM" id="SSF161111">
    <property type="entry name" value="Cation efflux protein transmembrane domain-like"/>
    <property type="match status" value="1"/>
</dbReference>
<protein>
    <submittedName>
        <fullName evidence="8">Cadmium, cobalt and zinc/H(+)-K(+) antiporter</fullName>
    </submittedName>
</protein>
<dbReference type="PANTHER" id="PTHR43840">
    <property type="entry name" value="MITOCHONDRIAL METAL TRANSPORTER 1-RELATED"/>
    <property type="match status" value="1"/>
</dbReference>
<dbReference type="OrthoDB" id="9799649at2"/>
<dbReference type="PANTHER" id="PTHR43840:SF15">
    <property type="entry name" value="MITOCHONDRIAL METAL TRANSPORTER 1-RELATED"/>
    <property type="match status" value="1"/>
</dbReference>
<evidence type="ECO:0000256" key="6">
    <source>
        <dbReference type="SAM" id="Phobius"/>
    </source>
</evidence>
<dbReference type="InterPro" id="IPR058533">
    <property type="entry name" value="Cation_efflux_TM"/>
</dbReference>
<keyword evidence="5 6" id="KW-0472">Membrane</keyword>
<keyword evidence="9" id="KW-1185">Reference proteome</keyword>